<feature type="domain" description="RRM" evidence="4">
    <location>
        <begin position="180"/>
        <end position="256"/>
    </location>
</feature>
<evidence type="ECO:0000259" key="4">
    <source>
        <dbReference type="PROSITE" id="PS50102"/>
    </source>
</evidence>
<dbReference type="InterPro" id="IPR052462">
    <property type="entry name" value="SLIRP/GR-RBP-like"/>
</dbReference>
<evidence type="ECO:0000256" key="1">
    <source>
        <dbReference type="ARBA" id="ARBA00022884"/>
    </source>
</evidence>
<evidence type="ECO:0000256" key="3">
    <source>
        <dbReference type="SAM" id="MobiDB-lite"/>
    </source>
</evidence>
<reference evidence="5 6" key="1">
    <citation type="journal article" date="2015" name="Genome Biol. Evol.">
        <title>Comparative Genomics of a Bacterivorous Green Alga Reveals Evolutionary Causalities and Consequences of Phago-Mixotrophic Mode of Nutrition.</title>
        <authorList>
            <person name="Burns J.A."/>
            <person name="Paasch A."/>
            <person name="Narechania A."/>
            <person name="Kim E."/>
        </authorList>
    </citation>
    <scope>NUCLEOTIDE SEQUENCE [LARGE SCALE GENOMIC DNA]</scope>
    <source>
        <strain evidence="5 6">PLY_AMNH</strain>
    </source>
</reference>
<dbReference type="Gene3D" id="3.30.70.330">
    <property type="match status" value="2"/>
</dbReference>
<dbReference type="PROSITE" id="PS50102">
    <property type="entry name" value="RRM"/>
    <property type="match status" value="2"/>
</dbReference>
<dbReference type="InterPro" id="IPR012677">
    <property type="entry name" value="Nucleotide-bd_a/b_plait_sf"/>
</dbReference>
<comment type="caution">
    <text evidence="5">The sequence shown here is derived from an EMBL/GenBank/DDBJ whole genome shotgun (WGS) entry which is preliminary data.</text>
</comment>
<feature type="domain" description="RRM" evidence="4">
    <location>
        <begin position="80"/>
        <end position="158"/>
    </location>
</feature>
<dbReference type="InterPro" id="IPR035979">
    <property type="entry name" value="RBD_domain_sf"/>
</dbReference>
<protein>
    <recommendedName>
        <fullName evidence="4">RRM domain-containing protein</fullName>
    </recommendedName>
</protein>
<keyword evidence="1 2" id="KW-0694">RNA-binding</keyword>
<keyword evidence="6" id="KW-1185">Reference proteome</keyword>
<gene>
    <name evidence="5" type="ORF">CYMTET_14467</name>
</gene>
<proteinExistence type="predicted"/>
<dbReference type="Proteomes" id="UP001190700">
    <property type="component" value="Unassembled WGS sequence"/>
</dbReference>
<sequence>MPQGAEPEEPTNARPNVRTSEREQPVTSVTGEQDEGMKRHLSEDLLLGQTQANTLVFILYCHDLFSRSQSFIMADGGTGTKLVVLGLPYATTEETLNTYFSQHGTVTDCAIMKDKQTGRSRGFGFVVFAAKEDAERMISMEHEIDGRRAEAKIALPKSETLPAGGPGGATAAAPGGGGTTRIFVARIPPSVTDDEFRTHFEKFGVIEDAYMPKEHVSREPRGIGFITFGSPDAVDRVMAETHTLGNQTVAVDRATPKVWPAPYSH</sequence>
<dbReference type="SUPFAM" id="SSF54928">
    <property type="entry name" value="RNA-binding domain, RBD"/>
    <property type="match status" value="2"/>
</dbReference>
<feature type="region of interest" description="Disordered" evidence="3">
    <location>
        <begin position="1"/>
        <end position="35"/>
    </location>
</feature>
<dbReference type="PANTHER" id="PTHR48027">
    <property type="entry name" value="HETEROGENEOUS NUCLEAR RIBONUCLEOPROTEIN 87F-RELATED"/>
    <property type="match status" value="1"/>
</dbReference>
<dbReference type="EMBL" id="LGRX02006062">
    <property type="protein sequence ID" value="KAK3277533.1"/>
    <property type="molecule type" value="Genomic_DNA"/>
</dbReference>
<name>A0AAE0L9Z7_9CHLO</name>
<dbReference type="SMART" id="SM00360">
    <property type="entry name" value="RRM"/>
    <property type="match status" value="2"/>
</dbReference>
<evidence type="ECO:0000313" key="5">
    <source>
        <dbReference type="EMBL" id="KAK3277533.1"/>
    </source>
</evidence>
<evidence type="ECO:0000256" key="2">
    <source>
        <dbReference type="PROSITE-ProRule" id="PRU00176"/>
    </source>
</evidence>
<dbReference type="AlphaFoldDB" id="A0AAE0L9Z7"/>
<evidence type="ECO:0000313" key="6">
    <source>
        <dbReference type="Proteomes" id="UP001190700"/>
    </source>
</evidence>
<dbReference type="InterPro" id="IPR000504">
    <property type="entry name" value="RRM_dom"/>
</dbReference>
<organism evidence="5 6">
    <name type="scientific">Cymbomonas tetramitiformis</name>
    <dbReference type="NCBI Taxonomy" id="36881"/>
    <lineage>
        <taxon>Eukaryota</taxon>
        <taxon>Viridiplantae</taxon>
        <taxon>Chlorophyta</taxon>
        <taxon>Pyramimonadophyceae</taxon>
        <taxon>Pyramimonadales</taxon>
        <taxon>Pyramimonadaceae</taxon>
        <taxon>Cymbomonas</taxon>
    </lineage>
</organism>
<dbReference type="GO" id="GO:0003723">
    <property type="term" value="F:RNA binding"/>
    <property type="evidence" value="ECO:0007669"/>
    <property type="project" value="UniProtKB-UniRule"/>
</dbReference>
<accession>A0AAE0L9Z7</accession>
<dbReference type="Pfam" id="PF00076">
    <property type="entry name" value="RRM_1"/>
    <property type="match status" value="2"/>
</dbReference>